<evidence type="ECO:0000313" key="4">
    <source>
        <dbReference type="Proteomes" id="UP001443914"/>
    </source>
</evidence>
<dbReference type="EMBL" id="JBDFQZ010000006">
    <property type="protein sequence ID" value="KAK9714441.1"/>
    <property type="molecule type" value="Genomic_DNA"/>
</dbReference>
<proteinExistence type="predicted"/>
<dbReference type="PANTHER" id="PTHR33492:SF12">
    <property type="entry name" value="HOMEODOMAIN-LIKE SUPERFAMILY PROTEIN-RELATED"/>
    <property type="match status" value="1"/>
</dbReference>
<protein>
    <recommendedName>
        <fullName evidence="2">Myb-like domain-containing protein</fullName>
    </recommendedName>
</protein>
<evidence type="ECO:0000313" key="3">
    <source>
        <dbReference type="EMBL" id="KAK9714441.1"/>
    </source>
</evidence>
<dbReference type="InterPro" id="IPR044822">
    <property type="entry name" value="Myb_DNA-bind_4"/>
</dbReference>
<dbReference type="PROSITE" id="PS50090">
    <property type="entry name" value="MYB_LIKE"/>
    <property type="match status" value="1"/>
</dbReference>
<organism evidence="3 4">
    <name type="scientific">Saponaria officinalis</name>
    <name type="common">Common soapwort</name>
    <name type="synonym">Lychnis saponaria</name>
    <dbReference type="NCBI Taxonomy" id="3572"/>
    <lineage>
        <taxon>Eukaryota</taxon>
        <taxon>Viridiplantae</taxon>
        <taxon>Streptophyta</taxon>
        <taxon>Embryophyta</taxon>
        <taxon>Tracheophyta</taxon>
        <taxon>Spermatophyta</taxon>
        <taxon>Magnoliopsida</taxon>
        <taxon>eudicotyledons</taxon>
        <taxon>Gunneridae</taxon>
        <taxon>Pentapetalae</taxon>
        <taxon>Caryophyllales</taxon>
        <taxon>Caryophyllaceae</taxon>
        <taxon>Caryophylleae</taxon>
        <taxon>Saponaria</taxon>
    </lineage>
</organism>
<dbReference type="Gene3D" id="1.10.10.60">
    <property type="entry name" value="Homeodomain-like"/>
    <property type="match status" value="1"/>
</dbReference>
<evidence type="ECO:0000256" key="1">
    <source>
        <dbReference type="SAM" id="MobiDB-lite"/>
    </source>
</evidence>
<dbReference type="InterPro" id="IPR001005">
    <property type="entry name" value="SANT/Myb"/>
</dbReference>
<accession>A0AAW1K7X8</accession>
<feature type="compositionally biased region" description="Low complexity" evidence="1">
    <location>
        <begin position="236"/>
        <end position="252"/>
    </location>
</feature>
<reference evidence="3" key="1">
    <citation type="submission" date="2024-03" db="EMBL/GenBank/DDBJ databases">
        <title>WGS assembly of Saponaria officinalis var. Norfolk2.</title>
        <authorList>
            <person name="Jenkins J."/>
            <person name="Shu S."/>
            <person name="Grimwood J."/>
            <person name="Barry K."/>
            <person name="Goodstein D."/>
            <person name="Schmutz J."/>
            <person name="Leebens-Mack J."/>
            <person name="Osbourn A."/>
        </authorList>
    </citation>
    <scope>NUCLEOTIDE SEQUENCE [LARGE SCALE GENOMIC DNA]</scope>
    <source>
        <strain evidence="3">JIC</strain>
    </source>
</reference>
<comment type="caution">
    <text evidence="3">The sequence shown here is derived from an EMBL/GenBank/DDBJ whole genome shotgun (WGS) entry which is preliminary data.</text>
</comment>
<dbReference type="PANTHER" id="PTHR33492">
    <property type="entry name" value="OSJNBA0043A12.37 PROTEIN-RELATED"/>
    <property type="match status" value="1"/>
</dbReference>
<keyword evidence="4" id="KW-1185">Reference proteome</keyword>
<name>A0AAW1K7X8_SAPOF</name>
<dbReference type="Pfam" id="PF13837">
    <property type="entry name" value="Myb_DNA-bind_4"/>
    <property type="match status" value="1"/>
</dbReference>
<dbReference type="AlphaFoldDB" id="A0AAW1K7X8"/>
<gene>
    <name evidence="3" type="ORF">RND81_06G094700</name>
</gene>
<sequence>MAEQQGMVMREYRKGNWTVEETMILIEAKKMDDERRKHNKKQTYQNIITSPASNTSSSSLIVKPVTELRWKWVEEYCWRKGCLRSQNQCNDKWDNLMRDYKKIRDYQRTLFDESCSSSNKSYWEMDKVERKDKSLPTNMLPQIYQSLFEVVEQTPTTPATAVAAGSKFLQLPLLSPPPPPLLRLRTELPFYSQQPQQPPQLLSTTLESEASEQVREEPSEKRRRKEERTASAGKGTTAAHQMATTTTTATPTPTIPVHEVSSSISRSASIIAEAIQSNEEKNERRHKEMMHIHETRLRLEESKLEVIRHGFNGLNDAINKLANSILALANDSNKSHQGP</sequence>
<feature type="region of interest" description="Disordered" evidence="1">
    <location>
        <begin position="192"/>
        <end position="263"/>
    </location>
</feature>
<feature type="domain" description="Myb-like" evidence="2">
    <location>
        <begin position="9"/>
        <end position="97"/>
    </location>
</feature>
<evidence type="ECO:0000259" key="2">
    <source>
        <dbReference type="PROSITE" id="PS50090"/>
    </source>
</evidence>
<dbReference type="Proteomes" id="UP001443914">
    <property type="component" value="Unassembled WGS sequence"/>
</dbReference>